<protein>
    <submittedName>
        <fullName evidence="1">Uncharacterized protein</fullName>
    </submittedName>
</protein>
<gene>
    <name evidence="1" type="ORF">LC087_01135</name>
</gene>
<keyword evidence="2" id="KW-1185">Reference proteome</keyword>
<proteinExistence type="predicted"/>
<dbReference type="Proteomes" id="UP001197974">
    <property type="component" value="Chromosome"/>
</dbReference>
<reference evidence="1 2" key="1">
    <citation type="submission" date="2023-06" db="EMBL/GenBank/DDBJ databases">
        <title>Five Gram-positive bacteria isolated from mangrove sediments in Shenzhen, Guangdong, China.</title>
        <authorList>
            <person name="Yu S."/>
            <person name="Zheng W."/>
            <person name="Huang Y."/>
        </authorList>
    </citation>
    <scope>NUCLEOTIDE SEQUENCE [LARGE SCALE GENOMIC DNA]</scope>
    <source>
        <strain evidence="1 2">SaN35-3</strain>
    </source>
</reference>
<accession>A0ABY9JX38</accession>
<evidence type="ECO:0000313" key="2">
    <source>
        <dbReference type="Proteomes" id="UP001197974"/>
    </source>
</evidence>
<dbReference type="EMBL" id="CP129013">
    <property type="protein sequence ID" value="WLR42873.1"/>
    <property type="molecule type" value="Genomic_DNA"/>
</dbReference>
<name>A0ABY9JX38_9BACI</name>
<evidence type="ECO:0000313" key="1">
    <source>
        <dbReference type="EMBL" id="WLR42873.1"/>
    </source>
</evidence>
<organism evidence="1 2">
    <name type="scientific">Bacillus carboniphilus</name>
    <dbReference type="NCBI Taxonomy" id="86663"/>
    <lineage>
        <taxon>Bacteria</taxon>
        <taxon>Bacillati</taxon>
        <taxon>Bacillota</taxon>
        <taxon>Bacilli</taxon>
        <taxon>Bacillales</taxon>
        <taxon>Bacillaceae</taxon>
        <taxon>Bacillus</taxon>
    </lineage>
</organism>
<dbReference type="RefSeq" id="WP_264189835.1">
    <property type="nucleotide sequence ID" value="NZ_CP129013.1"/>
</dbReference>
<sequence length="44" mass="4907">MKKFILSILATTVFFTFSSVSNGQIITEEKTSPISLYSSYEPEA</sequence>